<comment type="similarity">
    <text evidence="1 2">Belongs to the Dps family.</text>
</comment>
<accession>A0A1G6WW42</accession>
<keyword evidence="4" id="KW-0238">DNA-binding</keyword>
<dbReference type="Gene3D" id="1.20.1260.10">
    <property type="match status" value="1"/>
</dbReference>
<dbReference type="PRINTS" id="PR01346">
    <property type="entry name" value="HELNAPAPROT"/>
</dbReference>
<dbReference type="SUPFAM" id="SSF47240">
    <property type="entry name" value="Ferritin-like"/>
    <property type="match status" value="1"/>
</dbReference>
<dbReference type="STRING" id="591205.SAMN05421538_102220"/>
<dbReference type="PROSITE" id="PS00819">
    <property type="entry name" value="DPS_2"/>
    <property type="match status" value="1"/>
</dbReference>
<evidence type="ECO:0000313" key="4">
    <source>
        <dbReference type="EMBL" id="SDD69235.1"/>
    </source>
</evidence>
<dbReference type="OrthoDB" id="9797687at2"/>
<dbReference type="InterPro" id="IPR012347">
    <property type="entry name" value="Ferritin-like"/>
</dbReference>
<sequence>MAVELQSLTDNARKTSIEVLNALVADGIAVSRALKQAHWNVKGPGFIGFHELLDSVKEHVDAGIDEMAERVQQLDGTAIGTVRDVAKATSLKPYPTDMVKLNDHAKAVAELLRDYGGKLRDGIDTTDEAGDPNTADIITAASNEVDKDTWFVSSYLG</sequence>
<gene>
    <name evidence="4" type="ORF">SAMN05421538_102220</name>
</gene>
<evidence type="ECO:0000256" key="2">
    <source>
        <dbReference type="RuleBase" id="RU003875"/>
    </source>
</evidence>
<keyword evidence="5" id="KW-1185">Reference proteome</keyword>
<dbReference type="PANTHER" id="PTHR42932:SF3">
    <property type="entry name" value="DNA PROTECTION DURING STARVATION PROTEIN"/>
    <property type="match status" value="1"/>
</dbReference>
<dbReference type="PIRSF" id="PIRSF005900">
    <property type="entry name" value="Dps"/>
    <property type="match status" value="1"/>
</dbReference>
<dbReference type="Pfam" id="PF00210">
    <property type="entry name" value="Ferritin"/>
    <property type="match status" value="1"/>
</dbReference>
<dbReference type="GO" id="GO:0003677">
    <property type="term" value="F:DNA binding"/>
    <property type="evidence" value="ECO:0007669"/>
    <property type="project" value="UniProtKB-KW"/>
</dbReference>
<dbReference type="RefSeq" id="WP_090521359.1">
    <property type="nucleotide sequence ID" value="NZ_FNAH01000002.1"/>
</dbReference>
<evidence type="ECO:0000313" key="5">
    <source>
        <dbReference type="Proteomes" id="UP000199344"/>
    </source>
</evidence>
<reference evidence="4 5" key="1">
    <citation type="submission" date="2016-10" db="EMBL/GenBank/DDBJ databases">
        <authorList>
            <person name="de Groot N.N."/>
        </authorList>
    </citation>
    <scope>NUCLEOTIDE SEQUENCE [LARGE SCALE GENOMIC DNA]</scope>
    <source>
        <strain evidence="4 5">DSM 22220</strain>
    </source>
</reference>
<dbReference type="CDD" id="cd01043">
    <property type="entry name" value="DPS"/>
    <property type="match status" value="1"/>
</dbReference>
<proteinExistence type="inferred from homology"/>
<dbReference type="AlphaFoldDB" id="A0A1G6WW42"/>
<dbReference type="NCBIfam" id="NF006975">
    <property type="entry name" value="PRK09448.1"/>
    <property type="match status" value="1"/>
</dbReference>
<name>A0A1G6WW42_9RHOB</name>
<dbReference type="GO" id="GO:0008199">
    <property type="term" value="F:ferric iron binding"/>
    <property type="evidence" value="ECO:0007669"/>
    <property type="project" value="InterPro"/>
</dbReference>
<dbReference type="InterPro" id="IPR009078">
    <property type="entry name" value="Ferritin-like_SF"/>
</dbReference>
<dbReference type="PANTHER" id="PTHR42932">
    <property type="entry name" value="GENERAL STRESS PROTEIN 20U"/>
    <property type="match status" value="1"/>
</dbReference>
<dbReference type="Proteomes" id="UP000199344">
    <property type="component" value="Unassembled WGS sequence"/>
</dbReference>
<feature type="domain" description="Ferritin/DPS" evidence="3">
    <location>
        <begin position="18"/>
        <end position="157"/>
    </location>
</feature>
<dbReference type="InterPro" id="IPR002177">
    <property type="entry name" value="DPS_DNA-bd"/>
</dbReference>
<dbReference type="EMBL" id="FNAH01000002">
    <property type="protein sequence ID" value="SDD69235.1"/>
    <property type="molecule type" value="Genomic_DNA"/>
</dbReference>
<dbReference type="InterPro" id="IPR008331">
    <property type="entry name" value="Ferritin_DPS_dom"/>
</dbReference>
<organism evidence="4 5">
    <name type="scientific">Paracoccus isoporae</name>
    <dbReference type="NCBI Taxonomy" id="591205"/>
    <lineage>
        <taxon>Bacteria</taxon>
        <taxon>Pseudomonadati</taxon>
        <taxon>Pseudomonadota</taxon>
        <taxon>Alphaproteobacteria</taxon>
        <taxon>Rhodobacterales</taxon>
        <taxon>Paracoccaceae</taxon>
        <taxon>Paracoccus</taxon>
    </lineage>
</organism>
<dbReference type="InterPro" id="IPR023188">
    <property type="entry name" value="DPS_DNA-bd_CS"/>
</dbReference>
<evidence type="ECO:0000259" key="3">
    <source>
        <dbReference type="Pfam" id="PF00210"/>
    </source>
</evidence>
<dbReference type="GO" id="GO:0016722">
    <property type="term" value="F:oxidoreductase activity, acting on metal ions"/>
    <property type="evidence" value="ECO:0007669"/>
    <property type="project" value="InterPro"/>
</dbReference>
<protein>
    <submittedName>
        <fullName evidence="4">Starvation-inducible DNA-binding protein</fullName>
    </submittedName>
</protein>
<evidence type="ECO:0000256" key="1">
    <source>
        <dbReference type="ARBA" id="ARBA00009497"/>
    </source>
</evidence>